<accession>A2T441</accession>
<name>A2T441_9METZ</name>
<sequence length="133" mass="14498">MGGPPPPGHNLFDFSKSAGNILFGPIPPGPPPGPITVVVGSSETIRTFSKWLAPTPWMRSIPKPLPGFGSDPVLIYFFHIPFSPSAFGAYKPNDDCCISFFDRIFPLLINWIFLIFALVSSHPRLGPGPRSSY</sequence>
<reference evidence="2" key="1">
    <citation type="journal article" date="2007" name="PLoS Genet.">
        <title>Comparative Genomics of Large Mitochondria in Placozoans.</title>
        <authorList>
            <person name="Signorovitch A.Y."/>
            <person name="Buss L.W."/>
            <person name="Dellaporta S.L."/>
        </authorList>
    </citation>
    <scope>NUCLEOTIDE SEQUENCE</scope>
    <source>
        <strain evidence="2">BZ2423</strain>
    </source>
</reference>
<keyword evidence="1" id="KW-1133">Transmembrane helix</keyword>
<geneLocation type="mitochondrion" evidence="2"/>
<keyword evidence="1" id="KW-0472">Membrane</keyword>
<evidence type="ECO:0000256" key="1">
    <source>
        <dbReference type="SAM" id="Phobius"/>
    </source>
</evidence>
<dbReference type="AlphaFoldDB" id="A2T441"/>
<gene>
    <name evidence="2" type="primary">ORF133</name>
</gene>
<dbReference type="EMBL" id="DQ889458">
    <property type="protein sequence ID" value="ABI53798.1"/>
    <property type="molecule type" value="Genomic_DNA"/>
</dbReference>
<feature type="transmembrane region" description="Helical" evidence="1">
    <location>
        <begin position="104"/>
        <end position="121"/>
    </location>
</feature>
<keyword evidence="2" id="KW-0496">Mitochondrion</keyword>
<proteinExistence type="predicted"/>
<keyword evidence="1" id="KW-0812">Transmembrane</keyword>
<organism evidence="2">
    <name type="scientific">Placozoan sp. BZ2423</name>
    <dbReference type="NCBI Taxonomy" id="401705"/>
    <lineage>
        <taxon>Eukaryota</taxon>
        <taxon>Metazoa</taxon>
        <taxon>Placozoa</taxon>
    </lineage>
</organism>
<protein>
    <submittedName>
        <fullName evidence="2">Uncharacterized protein</fullName>
    </submittedName>
</protein>
<evidence type="ECO:0000313" key="2">
    <source>
        <dbReference type="EMBL" id="ABI53798.1"/>
    </source>
</evidence>